<evidence type="ECO:0000313" key="2">
    <source>
        <dbReference type="EMBL" id="GJT25906.1"/>
    </source>
</evidence>
<gene>
    <name evidence="2" type="ORF">Tco_0895843</name>
</gene>
<dbReference type="EMBL" id="BQNB010014248">
    <property type="protein sequence ID" value="GJT25906.1"/>
    <property type="molecule type" value="Genomic_DNA"/>
</dbReference>
<sequence length="97" mass="10774">MAINDVASSTKGQAGKENVTPKALIGRNPQRGHMSIERSTPMIGFFTLNLVQKKHTRSATRNATLAIRMLIISIQRTINEIKGLRAKIMDKKSRLDS</sequence>
<proteinExistence type="predicted"/>
<reference evidence="2" key="2">
    <citation type="submission" date="2022-01" db="EMBL/GenBank/DDBJ databases">
        <authorList>
            <person name="Yamashiro T."/>
            <person name="Shiraishi A."/>
            <person name="Satake H."/>
            <person name="Nakayama K."/>
        </authorList>
    </citation>
    <scope>NUCLEOTIDE SEQUENCE</scope>
</reference>
<keyword evidence="3" id="KW-1185">Reference proteome</keyword>
<organism evidence="2 3">
    <name type="scientific">Tanacetum coccineum</name>
    <dbReference type="NCBI Taxonomy" id="301880"/>
    <lineage>
        <taxon>Eukaryota</taxon>
        <taxon>Viridiplantae</taxon>
        <taxon>Streptophyta</taxon>
        <taxon>Embryophyta</taxon>
        <taxon>Tracheophyta</taxon>
        <taxon>Spermatophyta</taxon>
        <taxon>Magnoliopsida</taxon>
        <taxon>eudicotyledons</taxon>
        <taxon>Gunneridae</taxon>
        <taxon>Pentapetalae</taxon>
        <taxon>asterids</taxon>
        <taxon>campanulids</taxon>
        <taxon>Asterales</taxon>
        <taxon>Asteraceae</taxon>
        <taxon>Asteroideae</taxon>
        <taxon>Anthemideae</taxon>
        <taxon>Anthemidinae</taxon>
        <taxon>Tanacetum</taxon>
    </lineage>
</organism>
<accession>A0ABQ5CJ58</accession>
<feature type="compositionally biased region" description="Polar residues" evidence="1">
    <location>
        <begin position="1"/>
        <end position="12"/>
    </location>
</feature>
<evidence type="ECO:0000313" key="3">
    <source>
        <dbReference type="Proteomes" id="UP001151760"/>
    </source>
</evidence>
<reference evidence="2" key="1">
    <citation type="journal article" date="2022" name="Int. J. Mol. Sci.">
        <title>Draft Genome of Tanacetum Coccineum: Genomic Comparison of Closely Related Tanacetum-Family Plants.</title>
        <authorList>
            <person name="Yamashiro T."/>
            <person name="Shiraishi A."/>
            <person name="Nakayama K."/>
            <person name="Satake H."/>
        </authorList>
    </citation>
    <scope>NUCLEOTIDE SEQUENCE</scope>
</reference>
<comment type="caution">
    <text evidence="2">The sequence shown here is derived from an EMBL/GenBank/DDBJ whole genome shotgun (WGS) entry which is preliminary data.</text>
</comment>
<protein>
    <submittedName>
        <fullName evidence="2">Uncharacterized protein</fullName>
    </submittedName>
</protein>
<evidence type="ECO:0000256" key="1">
    <source>
        <dbReference type="SAM" id="MobiDB-lite"/>
    </source>
</evidence>
<dbReference type="Proteomes" id="UP001151760">
    <property type="component" value="Unassembled WGS sequence"/>
</dbReference>
<name>A0ABQ5CJ58_9ASTR</name>
<feature type="region of interest" description="Disordered" evidence="1">
    <location>
        <begin position="1"/>
        <end position="38"/>
    </location>
</feature>